<organism evidence="3">
    <name type="scientific">mine drainage metagenome</name>
    <dbReference type="NCBI Taxonomy" id="410659"/>
    <lineage>
        <taxon>unclassified sequences</taxon>
        <taxon>metagenomes</taxon>
        <taxon>ecological metagenomes</taxon>
    </lineage>
</organism>
<evidence type="ECO:0000259" key="2">
    <source>
        <dbReference type="Pfam" id="PF12161"/>
    </source>
</evidence>
<dbReference type="Gene3D" id="1.20.1260.30">
    <property type="match status" value="1"/>
</dbReference>
<gene>
    <name evidence="3" type="ORF">CARN2_0952</name>
</gene>
<evidence type="ECO:0000313" key="3">
    <source>
        <dbReference type="EMBL" id="CBH95964.1"/>
    </source>
</evidence>
<proteinExistence type="predicted"/>
<dbReference type="GO" id="GO:0009307">
    <property type="term" value="P:DNA restriction-modification system"/>
    <property type="evidence" value="ECO:0007669"/>
    <property type="project" value="UniProtKB-KW"/>
</dbReference>
<dbReference type="InterPro" id="IPR029063">
    <property type="entry name" value="SAM-dependent_MTases_sf"/>
</dbReference>
<dbReference type="SUPFAM" id="SSF53335">
    <property type="entry name" value="S-adenosyl-L-methionine-dependent methyltransferases"/>
    <property type="match status" value="1"/>
</dbReference>
<accession>E6PM12</accession>
<name>E6PM12_9ZZZZ</name>
<comment type="caution">
    <text evidence="3">The sequence shown here is derived from an EMBL/GenBank/DDBJ whole genome shotgun (WGS) entry which is preliminary data.</text>
</comment>
<evidence type="ECO:0000256" key="1">
    <source>
        <dbReference type="ARBA" id="ARBA00022747"/>
    </source>
</evidence>
<reference evidence="3" key="1">
    <citation type="submission" date="2009-10" db="EMBL/GenBank/DDBJ databases">
        <title>Diversity of trophic interactions inside an arsenic-rich microbial ecosystem.</title>
        <authorList>
            <person name="Bertin P.N."/>
            <person name="Heinrich-Salmeron A."/>
            <person name="Pelletier E."/>
            <person name="Goulhen-Chollet F."/>
            <person name="Arsene-Ploetze F."/>
            <person name="Gallien S."/>
            <person name="Calteau A."/>
            <person name="Vallenet D."/>
            <person name="Casiot C."/>
            <person name="Chane-Woon-Ming B."/>
            <person name="Giloteaux L."/>
            <person name="Barakat M."/>
            <person name="Bonnefoy V."/>
            <person name="Bruneel O."/>
            <person name="Chandler M."/>
            <person name="Cleiss J."/>
            <person name="Duran R."/>
            <person name="Elbaz-Poulichet F."/>
            <person name="Fonknechten N."/>
            <person name="Lauga B."/>
            <person name="Mornico D."/>
            <person name="Ortet P."/>
            <person name="Schaeffer C."/>
            <person name="Siguier P."/>
            <person name="Alexander Thil Smith A."/>
            <person name="Van Dorsselaer A."/>
            <person name="Weissenbach J."/>
            <person name="Medigue C."/>
            <person name="Le Paslier D."/>
        </authorList>
    </citation>
    <scope>NUCLEOTIDE SEQUENCE</scope>
</reference>
<sequence>MNQDLKRTLWAAADKLRSSMDAAEYKHIILGLIFIKCISDAFDERRIQLKPSSTTPRLTCT</sequence>
<dbReference type="Pfam" id="PF12161">
    <property type="entry name" value="HsdM_N"/>
    <property type="match status" value="1"/>
</dbReference>
<protein>
    <submittedName>
        <fullName evidence="3">Type I restriction-modification (R-M) system HsdM</fullName>
    </submittedName>
</protein>
<dbReference type="AlphaFoldDB" id="E6PM12"/>
<feature type="domain" description="N6 adenine-specific DNA methyltransferase N-terminal" evidence="2">
    <location>
        <begin position="5"/>
        <end position="49"/>
    </location>
</feature>
<dbReference type="InterPro" id="IPR038333">
    <property type="entry name" value="T1MK-like_N_sf"/>
</dbReference>
<dbReference type="EMBL" id="CABM01000016">
    <property type="protein sequence ID" value="CBH95964.1"/>
    <property type="molecule type" value="Genomic_DNA"/>
</dbReference>
<dbReference type="InterPro" id="IPR022749">
    <property type="entry name" value="D12N6_MeTrfase_N"/>
</dbReference>
<keyword evidence="1" id="KW-0680">Restriction system</keyword>